<dbReference type="Proteomes" id="UP000516373">
    <property type="component" value="Chromosome"/>
</dbReference>
<dbReference type="KEGG" id="stui:GCM10017668_00040"/>
<evidence type="ECO:0000313" key="2">
    <source>
        <dbReference type="EMBL" id="BCL25138.1"/>
    </source>
</evidence>
<evidence type="ECO:0000313" key="1">
    <source>
        <dbReference type="EMBL" id="BCL18161.1"/>
    </source>
</evidence>
<dbReference type="RefSeq" id="WP_190895751.1">
    <property type="nucleotide sequence ID" value="NZ_AP023439.1"/>
</dbReference>
<dbReference type="AlphaFoldDB" id="A0A7G1NPI9"/>
<dbReference type="EMBL" id="AP023439">
    <property type="protein sequence ID" value="BCL18161.1"/>
    <property type="molecule type" value="Genomic_DNA"/>
</dbReference>
<protein>
    <submittedName>
        <fullName evidence="2">Uncharacterized protein</fullName>
    </submittedName>
</protein>
<accession>A0A7G1NPI9</accession>
<reference evidence="2 3" key="1">
    <citation type="journal article" date="2014" name="Int. J. Syst. Evol. Microbiol.">
        <title>Complete genome sequence of Corynebacterium casei LMG S-19264T (=DSM 44701T), isolated from a smear-ripened cheese.</title>
        <authorList>
            <consortium name="US DOE Joint Genome Institute (JGI-PGF)"/>
            <person name="Walter F."/>
            <person name="Albersmeier A."/>
            <person name="Kalinowski J."/>
            <person name="Ruckert C."/>
        </authorList>
    </citation>
    <scope>NUCLEOTIDE SEQUENCE [LARGE SCALE GENOMIC DNA]</scope>
    <source>
        <strain evidence="2 3">JCM 4255</strain>
    </source>
</reference>
<sequence length="255" mass="27635">MSTQAFNGAYLLPLFGEVEQARADGAYRPLPAPAPASSLATDDAPLGPYAASHLIRTSYTAGLAHADALRRLTVAGEVDPTSPWTLLRGALENFATGLWLLDGASRAERRRRALSLWDEDMRNRHQHELDTGHTPSGGGMTGAQRRAEIRAIADHLALAPLTAPRTHQILLTAAPTAGLTAVKVGAAWRAASGFAHGRYWPNLRASQPRAAIPGDDGVHTVALVIDEDQHRPLAEYCRIMLRRLQEHYNARAQAR</sequence>
<reference evidence="2" key="2">
    <citation type="submission" date="2020-09" db="EMBL/GenBank/DDBJ databases">
        <authorList>
            <person name="Sun Q."/>
            <person name="Ohkuma M."/>
        </authorList>
    </citation>
    <scope>NUCLEOTIDE SEQUENCE</scope>
    <source>
        <strain evidence="2">JCM 4255</strain>
    </source>
</reference>
<evidence type="ECO:0000313" key="3">
    <source>
        <dbReference type="Proteomes" id="UP000516373"/>
    </source>
</evidence>
<organism evidence="2 3">
    <name type="scientific">Streptomyces tuirus</name>
    <dbReference type="NCBI Taxonomy" id="68278"/>
    <lineage>
        <taxon>Bacteria</taxon>
        <taxon>Bacillati</taxon>
        <taxon>Actinomycetota</taxon>
        <taxon>Actinomycetes</taxon>
        <taxon>Kitasatosporales</taxon>
        <taxon>Streptomycetaceae</taxon>
        <taxon>Streptomyces</taxon>
    </lineage>
</organism>
<dbReference type="EMBL" id="AP023439">
    <property type="protein sequence ID" value="BCL25138.1"/>
    <property type="molecule type" value="Genomic_DNA"/>
</dbReference>
<gene>
    <name evidence="1" type="ORF">GCM10017668_00040</name>
    <name evidence="2" type="ORF">GCM10017668_69810</name>
</gene>
<proteinExistence type="predicted"/>
<name>A0A7G1NPI9_9ACTN</name>
<dbReference type="KEGG" id="stui:GCM10017668_69810"/>